<name>A0A7C9DMJ1_OPUST</name>
<reference evidence="1" key="1">
    <citation type="journal article" date="2013" name="J. Plant Res.">
        <title>Effect of fungi and light on seed germination of three Opuntia species from semiarid lands of central Mexico.</title>
        <authorList>
            <person name="Delgado-Sanchez P."/>
            <person name="Jimenez-Bremont J.F."/>
            <person name="Guerrero-Gonzalez Mde L."/>
            <person name="Flores J."/>
        </authorList>
    </citation>
    <scope>NUCLEOTIDE SEQUENCE</scope>
    <source>
        <tissue evidence="1">Cladode</tissue>
    </source>
</reference>
<evidence type="ECO:0000313" key="1">
    <source>
        <dbReference type="EMBL" id="MBA4642068.1"/>
    </source>
</evidence>
<sequence>MKYTSTNHNAIYVLNERKFLSISYLQRHLTLVKSACFQSSSTKDNTMPVHWSSSSRYKIVAGCKHSWQFHSRMQTLNSKIQTSEFRDEGEALFYCFCDIYFVQWRSLHIYIE</sequence>
<proteinExistence type="predicted"/>
<organism evidence="1">
    <name type="scientific">Opuntia streptacantha</name>
    <name type="common">Prickly pear cactus</name>
    <name type="synonym">Opuntia cardona</name>
    <dbReference type="NCBI Taxonomy" id="393608"/>
    <lineage>
        <taxon>Eukaryota</taxon>
        <taxon>Viridiplantae</taxon>
        <taxon>Streptophyta</taxon>
        <taxon>Embryophyta</taxon>
        <taxon>Tracheophyta</taxon>
        <taxon>Spermatophyta</taxon>
        <taxon>Magnoliopsida</taxon>
        <taxon>eudicotyledons</taxon>
        <taxon>Gunneridae</taxon>
        <taxon>Pentapetalae</taxon>
        <taxon>Caryophyllales</taxon>
        <taxon>Cactineae</taxon>
        <taxon>Cactaceae</taxon>
        <taxon>Opuntioideae</taxon>
        <taxon>Opuntia</taxon>
    </lineage>
</organism>
<dbReference type="AlphaFoldDB" id="A0A7C9DMJ1"/>
<dbReference type="EMBL" id="GISG01126955">
    <property type="protein sequence ID" value="MBA4642068.1"/>
    <property type="molecule type" value="Transcribed_RNA"/>
</dbReference>
<protein>
    <submittedName>
        <fullName evidence="1">Uncharacterized protein</fullName>
    </submittedName>
</protein>
<reference evidence="1" key="2">
    <citation type="submission" date="2020-07" db="EMBL/GenBank/DDBJ databases">
        <authorList>
            <person name="Vera ALvarez R."/>
            <person name="Arias-Moreno D.M."/>
            <person name="Jimenez-Jacinto V."/>
            <person name="Jimenez-Bremont J.F."/>
            <person name="Swaminathan K."/>
            <person name="Moose S.P."/>
            <person name="Guerrero-Gonzalez M.L."/>
            <person name="Marino-Ramirez L."/>
            <person name="Landsman D."/>
            <person name="Rodriguez-Kessler M."/>
            <person name="Delgado-Sanchez P."/>
        </authorList>
    </citation>
    <scope>NUCLEOTIDE SEQUENCE</scope>
    <source>
        <tissue evidence="1">Cladode</tissue>
    </source>
</reference>
<accession>A0A7C9DMJ1</accession>